<dbReference type="InterPro" id="IPR029063">
    <property type="entry name" value="SAM-dependent_MTases_sf"/>
</dbReference>
<dbReference type="GO" id="GO:0032259">
    <property type="term" value="P:methylation"/>
    <property type="evidence" value="ECO:0007669"/>
    <property type="project" value="UniProtKB-KW"/>
</dbReference>
<organism evidence="2">
    <name type="scientific">Ignavibacterium album</name>
    <dbReference type="NCBI Taxonomy" id="591197"/>
    <lineage>
        <taxon>Bacteria</taxon>
        <taxon>Pseudomonadati</taxon>
        <taxon>Ignavibacteriota</taxon>
        <taxon>Ignavibacteria</taxon>
        <taxon>Ignavibacteriales</taxon>
        <taxon>Ignavibacteriaceae</taxon>
        <taxon>Ignavibacterium</taxon>
    </lineage>
</organism>
<accession>A0A7V2ZLU4</accession>
<dbReference type="CDD" id="cd02440">
    <property type="entry name" value="AdoMet_MTases"/>
    <property type="match status" value="1"/>
</dbReference>
<reference evidence="2" key="1">
    <citation type="journal article" date="2020" name="mSystems">
        <title>Genome- and Community-Level Interaction Insights into Carbon Utilization and Element Cycling Functions of Hydrothermarchaeota in Hydrothermal Sediment.</title>
        <authorList>
            <person name="Zhou Z."/>
            <person name="Liu Y."/>
            <person name="Xu W."/>
            <person name="Pan J."/>
            <person name="Luo Z.H."/>
            <person name="Li M."/>
        </authorList>
    </citation>
    <scope>NUCLEOTIDE SEQUENCE [LARGE SCALE GENOMIC DNA]</scope>
    <source>
        <strain evidence="2">SpSt-479</strain>
    </source>
</reference>
<dbReference type="PANTHER" id="PTHR45036">
    <property type="entry name" value="METHYLTRANSFERASE LIKE 7B"/>
    <property type="match status" value="1"/>
</dbReference>
<dbReference type="EMBL" id="DSUJ01000011">
    <property type="protein sequence ID" value="HFI92384.1"/>
    <property type="molecule type" value="Genomic_DNA"/>
</dbReference>
<dbReference type="AlphaFoldDB" id="A0A7V2ZLU4"/>
<dbReference type="InterPro" id="IPR013216">
    <property type="entry name" value="Methyltransf_11"/>
</dbReference>
<dbReference type="Pfam" id="PF08241">
    <property type="entry name" value="Methyltransf_11"/>
    <property type="match status" value="1"/>
</dbReference>
<proteinExistence type="predicted"/>
<protein>
    <submittedName>
        <fullName evidence="2">Class I SAM-dependent methyltransferase</fullName>
    </submittedName>
</protein>
<dbReference type="Gene3D" id="3.40.50.150">
    <property type="entry name" value="Vaccinia Virus protein VP39"/>
    <property type="match status" value="1"/>
</dbReference>
<dbReference type="GO" id="GO:0008757">
    <property type="term" value="F:S-adenosylmethionine-dependent methyltransferase activity"/>
    <property type="evidence" value="ECO:0007669"/>
    <property type="project" value="InterPro"/>
</dbReference>
<evidence type="ECO:0000313" key="2">
    <source>
        <dbReference type="EMBL" id="HFI92384.1"/>
    </source>
</evidence>
<feature type="domain" description="Methyltransferase type 11" evidence="1">
    <location>
        <begin position="39"/>
        <end position="134"/>
    </location>
</feature>
<sequence length="211" mass="24128">MGFYSKVIIPFFYDFSMDSEQINQGRKSILSKITEEKILEIGFGTGINLKFYPENVKHIIGIDANEGMLKQAEQKISQSKIKIEIIHQSSESLQFEDESIDAVLSTYTLCSIKNVNSALKEIYRVLKPGGKYYFLEHGLADNPLTQKLQHLLNPIQNIWADGCNLDRNISELISDSGFKISELKNYYMKRDPKIVGYMYEGIAVKENQNAR</sequence>
<dbReference type="InterPro" id="IPR052356">
    <property type="entry name" value="Thiol_S-MT"/>
</dbReference>
<name>A0A7V2ZLU4_9BACT</name>
<comment type="caution">
    <text evidence="2">The sequence shown here is derived from an EMBL/GenBank/DDBJ whole genome shotgun (WGS) entry which is preliminary data.</text>
</comment>
<gene>
    <name evidence="2" type="ORF">ENS31_12780</name>
</gene>
<keyword evidence="2" id="KW-0489">Methyltransferase</keyword>
<evidence type="ECO:0000259" key="1">
    <source>
        <dbReference type="Pfam" id="PF08241"/>
    </source>
</evidence>
<dbReference type="SUPFAM" id="SSF53335">
    <property type="entry name" value="S-adenosyl-L-methionine-dependent methyltransferases"/>
    <property type="match status" value="1"/>
</dbReference>
<dbReference type="PANTHER" id="PTHR45036:SF1">
    <property type="entry name" value="METHYLTRANSFERASE LIKE 7A"/>
    <property type="match status" value="1"/>
</dbReference>
<keyword evidence="2" id="KW-0808">Transferase</keyword>